<organism evidence="3 4">
    <name type="scientific">Flagellimonas sediminis</name>
    <dbReference type="NCBI Taxonomy" id="2696468"/>
    <lineage>
        <taxon>Bacteria</taxon>
        <taxon>Pseudomonadati</taxon>
        <taxon>Bacteroidota</taxon>
        <taxon>Flavobacteriia</taxon>
        <taxon>Flavobacteriales</taxon>
        <taxon>Flavobacteriaceae</taxon>
        <taxon>Flagellimonas</taxon>
    </lineage>
</organism>
<evidence type="ECO:0008006" key="5">
    <source>
        <dbReference type="Google" id="ProtNLM"/>
    </source>
</evidence>
<proteinExistence type="predicted"/>
<evidence type="ECO:0000313" key="3">
    <source>
        <dbReference type="EMBL" id="NDV44426.1"/>
    </source>
</evidence>
<sequence length="200" mass="23088">MAHDLRELFKKEREEKRHNLKKGHEARFLAKLDEQLPTTLPMKKAFTWWLQVAASVVVVLGLSVYIFLGFSDGIEPDENITVVDRQDSDGEEQTISLGDLSPDLKKIETYYTTNINLQLSDLEIDPDNKELMDSYMDRLAELDAEYHRLNAELNEFGPNDQTIEALIKNLQLRLQLLQKLKTKLNQLKSSKNEQETSNIV</sequence>
<evidence type="ECO:0000256" key="1">
    <source>
        <dbReference type="SAM" id="Coils"/>
    </source>
</evidence>
<protein>
    <recommendedName>
        <fullName evidence="5">Anti-sigma factor</fullName>
    </recommendedName>
</protein>
<dbReference type="EMBL" id="JAAAMI010000007">
    <property type="protein sequence ID" value="NDV44426.1"/>
    <property type="molecule type" value="Genomic_DNA"/>
</dbReference>
<name>A0A6I5KU76_9FLAO</name>
<keyword evidence="1" id="KW-0175">Coiled coil</keyword>
<evidence type="ECO:0000313" key="4">
    <source>
        <dbReference type="Proteomes" id="UP000468707"/>
    </source>
</evidence>
<dbReference type="Proteomes" id="UP000468707">
    <property type="component" value="Unassembled WGS sequence"/>
</dbReference>
<feature type="coiled-coil region" evidence="1">
    <location>
        <begin position="132"/>
        <end position="197"/>
    </location>
</feature>
<gene>
    <name evidence="3" type="ORF">GTK07_13920</name>
</gene>
<evidence type="ECO:0000256" key="2">
    <source>
        <dbReference type="SAM" id="Phobius"/>
    </source>
</evidence>
<keyword evidence="2" id="KW-0812">Transmembrane</keyword>
<feature type="transmembrane region" description="Helical" evidence="2">
    <location>
        <begin position="46"/>
        <end position="68"/>
    </location>
</feature>
<keyword evidence="2" id="KW-0472">Membrane</keyword>
<reference evidence="3 4" key="1">
    <citation type="submission" date="2020-01" db="EMBL/GenBank/DDBJ databases">
        <title>Muricauda sediminis sp.nov. 40Bstr401.</title>
        <authorList>
            <person name="Xue Z."/>
            <person name="Zhu S."/>
            <person name="Ren N."/>
            <person name="Chen T."/>
            <person name="Chen X."/>
            <person name="Chen J."/>
            <person name="Yang J."/>
        </authorList>
    </citation>
    <scope>NUCLEOTIDE SEQUENCE [LARGE SCALE GENOMIC DNA]</scope>
    <source>
        <strain evidence="3 4">40Bstr401</strain>
    </source>
</reference>
<dbReference type="AlphaFoldDB" id="A0A6I5KU76"/>
<comment type="caution">
    <text evidence="3">The sequence shown here is derived from an EMBL/GenBank/DDBJ whole genome shotgun (WGS) entry which is preliminary data.</text>
</comment>
<dbReference type="RefSeq" id="WP_163635859.1">
    <property type="nucleotide sequence ID" value="NZ_JAAAMI010000007.1"/>
</dbReference>
<keyword evidence="4" id="KW-1185">Reference proteome</keyword>
<keyword evidence="2" id="KW-1133">Transmembrane helix</keyword>
<accession>A0A6I5KU76</accession>